<evidence type="ECO:0000256" key="1">
    <source>
        <dbReference type="SAM" id="MobiDB-lite"/>
    </source>
</evidence>
<dbReference type="EMBL" id="SGPL01000020">
    <property type="protein sequence ID" value="THH20499.1"/>
    <property type="molecule type" value="Genomic_DNA"/>
</dbReference>
<dbReference type="AlphaFoldDB" id="A0A4S4M5P5"/>
<protein>
    <submittedName>
        <fullName evidence="2">Uncharacterized protein</fullName>
    </submittedName>
</protein>
<feature type="compositionally biased region" description="Basic and acidic residues" evidence="1">
    <location>
        <begin position="312"/>
        <end position="323"/>
    </location>
</feature>
<comment type="caution">
    <text evidence="2">The sequence shown here is derived from an EMBL/GenBank/DDBJ whole genome shotgun (WGS) entry which is preliminary data.</text>
</comment>
<gene>
    <name evidence="2" type="ORF">EW146_g875</name>
</gene>
<keyword evidence="3" id="KW-1185">Reference proteome</keyword>
<evidence type="ECO:0000313" key="3">
    <source>
        <dbReference type="Proteomes" id="UP000310158"/>
    </source>
</evidence>
<sequence>MLVKSVTQRGQDAVSGQVLILNCGGKKVLVEVPESFAKLERLARDVFSVAQGALVLETDDLDICQGTPIYIHSSAWNQVKYCVGTVAISVQNQGLVDGIDEKTTVPAVARASTAKPESVNINTSLGVSAGPSSLAHIRRGDSSSHPPVEGQFDVPDSRSENAPVRDYLDEEDYEEQPISPLKGKGRARNQILSDDEEDDAKENIFIATSPLINRPASARMSVQSTYGGTPASTKKRVSRPPASALSPLFPRNDVNDMFSPKGKTASYKMLATSPDTGADSADENKAGGSTDTYEMVTSPRAAVPSRQAPKALHRDEDLFERAKASPVQKQIYRPDIASPKQISPSKWTSQSVASQGESDAPSTAKPKFKPQLLKQSPVLSADKTQGHVQMPSQLDDKILITIAHPPTGQENKFKIKGRHVVERVLISACNAFKLDYERARLVLQEADESEDEMELMMECSNEDTMTKAGAYDGSMFIIKLDGEQ</sequence>
<accession>A0A4S4M5P5</accession>
<dbReference type="Proteomes" id="UP000310158">
    <property type="component" value="Unassembled WGS sequence"/>
</dbReference>
<name>A0A4S4M5P5_9AGAM</name>
<feature type="region of interest" description="Disordered" evidence="1">
    <location>
        <begin position="132"/>
        <end position="188"/>
    </location>
</feature>
<feature type="region of interest" description="Disordered" evidence="1">
    <location>
        <begin position="216"/>
        <end position="255"/>
    </location>
</feature>
<feature type="region of interest" description="Disordered" evidence="1">
    <location>
        <begin position="271"/>
        <end position="371"/>
    </location>
</feature>
<feature type="compositionally biased region" description="Polar residues" evidence="1">
    <location>
        <begin position="220"/>
        <end position="232"/>
    </location>
</feature>
<feature type="compositionally biased region" description="Polar residues" evidence="1">
    <location>
        <begin position="340"/>
        <end position="361"/>
    </location>
</feature>
<reference evidence="2 3" key="1">
    <citation type="submission" date="2019-02" db="EMBL/GenBank/DDBJ databases">
        <title>Genome sequencing of the rare red list fungi Bondarzewia mesenterica.</title>
        <authorList>
            <person name="Buettner E."/>
            <person name="Kellner H."/>
        </authorList>
    </citation>
    <scope>NUCLEOTIDE SEQUENCE [LARGE SCALE GENOMIC DNA]</scope>
    <source>
        <strain evidence="2 3">DSM 108281</strain>
    </source>
</reference>
<dbReference type="OrthoDB" id="3239581at2759"/>
<proteinExistence type="predicted"/>
<organism evidence="2 3">
    <name type="scientific">Bondarzewia mesenterica</name>
    <dbReference type="NCBI Taxonomy" id="1095465"/>
    <lineage>
        <taxon>Eukaryota</taxon>
        <taxon>Fungi</taxon>
        <taxon>Dikarya</taxon>
        <taxon>Basidiomycota</taxon>
        <taxon>Agaricomycotina</taxon>
        <taxon>Agaricomycetes</taxon>
        <taxon>Russulales</taxon>
        <taxon>Bondarzewiaceae</taxon>
        <taxon>Bondarzewia</taxon>
    </lineage>
</organism>
<evidence type="ECO:0000313" key="2">
    <source>
        <dbReference type="EMBL" id="THH20499.1"/>
    </source>
</evidence>